<dbReference type="InterPro" id="IPR005170">
    <property type="entry name" value="Transptr-assoc_dom"/>
</dbReference>
<organism evidence="12 13">
    <name type="scientific">Orrella daihaiensis</name>
    <dbReference type="NCBI Taxonomy" id="2782176"/>
    <lineage>
        <taxon>Bacteria</taxon>
        <taxon>Pseudomonadati</taxon>
        <taxon>Pseudomonadota</taxon>
        <taxon>Betaproteobacteria</taxon>
        <taxon>Burkholderiales</taxon>
        <taxon>Alcaligenaceae</taxon>
        <taxon>Orrella</taxon>
    </lineage>
</organism>
<dbReference type="Proteomes" id="UP000831607">
    <property type="component" value="Chromosome"/>
</dbReference>
<dbReference type="Pfam" id="PF21917">
    <property type="entry name" value="NMB0537_N"/>
    <property type="match status" value="1"/>
</dbReference>
<name>A0ABY4ALF5_9BURK</name>
<keyword evidence="4" id="KW-0460">Magnesium</keyword>
<dbReference type="InterPro" id="IPR044751">
    <property type="entry name" value="Ion_transp-like_CBS"/>
</dbReference>
<evidence type="ECO:0000256" key="2">
    <source>
        <dbReference type="ARBA" id="ARBA00022448"/>
    </source>
</evidence>
<keyword evidence="6" id="KW-0170">Cobalt</keyword>
<dbReference type="Pfam" id="PF03471">
    <property type="entry name" value="CorC_HlyC"/>
    <property type="match status" value="1"/>
</dbReference>
<dbReference type="CDD" id="cd04590">
    <property type="entry name" value="CBS_pair_CorC_HlyC_assoc"/>
    <property type="match status" value="1"/>
</dbReference>
<evidence type="ECO:0000259" key="11">
    <source>
        <dbReference type="PROSITE" id="PS51371"/>
    </source>
</evidence>
<comment type="similarity">
    <text evidence="1">Belongs to the UPF0053 family.</text>
</comment>
<dbReference type="RefSeq" id="WP_243479571.1">
    <property type="nucleotide sequence ID" value="NZ_CP063982.1"/>
</dbReference>
<evidence type="ECO:0000256" key="9">
    <source>
        <dbReference type="PROSITE-ProRule" id="PRU00703"/>
    </source>
</evidence>
<dbReference type="SMART" id="SM01091">
    <property type="entry name" value="CorC_HlyC"/>
    <property type="match status" value="1"/>
</dbReference>
<dbReference type="InterPro" id="IPR036318">
    <property type="entry name" value="FAD-bd_PCMH-like_sf"/>
</dbReference>
<dbReference type="EMBL" id="CP063982">
    <property type="protein sequence ID" value="UOD51102.1"/>
    <property type="molecule type" value="Genomic_DNA"/>
</dbReference>
<evidence type="ECO:0000313" key="12">
    <source>
        <dbReference type="EMBL" id="UOD51102.1"/>
    </source>
</evidence>
<evidence type="ECO:0000256" key="3">
    <source>
        <dbReference type="ARBA" id="ARBA00022737"/>
    </source>
</evidence>
<dbReference type="InterPro" id="IPR016169">
    <property type="entry name" value="FAD-bd_PCMH_sub2"/>
</dbReference>
<dbReference type="InterPro" id="IPR054115">
    <property type="entry name" value="CorC_N"/>
</dbReference>
<evidence type="ECO:0000256" key="8">
    <source>
        <dbReference type="ARBA" id="ARBA00040729"/>
    </source>
</evidence>
<dbReference type="Gene3D" id="3.10.580.10">
    <property type="entry name" value="CBS-domain"/>
    <property type="match status" value="1"/>
</dbReference>
<dbReference type="Gene3D" id="3.30.465.10">
    <property type="match status" value="1"/>
</dbReference>
<keyword evidence="2" id="KW-0813">Transport</keyword>
<evidence type="ECO:0000256" key="1">
    <source>
        <dbReference type="ARBA" id="ARBA00006337"/>
    </source>
</evidence>
<dbReference type="SUPFAM" id="SSF56176">
    <property type="entry name" value="FAD-binding/transporter-associated domain-like"/>
    <property type="match status" value="1"/>
</dbReference>
<evidence type="ECO:0000256" key="4">
    <source>
        <dbReference type="ARBA" id="ARBA00022842"/>
    </source>
</evidence>
<protein>
    <recommendedName>
        <fullName evidence="8">Magnesium and cobalt efflux protein CorC</fullName>
    </recommendedName>
</protein>
<evidence type="ECO:0000256" key="5">
    <source>
        <dbReference type="ARBA" id="ARBA00023122"/>
    </source>
</evidence>
<dbReference type="PANTHER" id="PTHR22777">
    <property type="entry name" value="HEMOLYSIN-RELATED"/>
    <property type="match status" value="1"/>
</dbReference>
<dbReference type="InterPro" id="IPR046342">
    <property type="entry name" value="CBS_dom_sf"/>
</dbReference>
<evidence type="ECO:0000256" key="10">
    <source>
        <dbReference type="SAM" id="MobiDB-lite"/>
    </source>
</evidence>
<dbReference type="SUPFAM" id="SSF54631">
    <property type="entry name" value="CBS-domain pair"/>
    <property type="match status" value="1"/>
</dbReference>
<accession>A0ABY4ALF5</accession>
<feature type="domain" description="CBS" evidence="11">
    <location>
        <begin position="140"/>
        <end position="197"/>
    </location>
</feature>
<dbReference type="Pfam" id="PF00571">
    <property type="entry name" value="CBS"/>
    <property type="match status" value="2"/>
</dbReference>
<evidence type="ECO:0000256" key="6">
    <source>
        <dbReference type="ARBA" id="ARBA00023285"/>
    </source>
</evidence>
<evidence type="ECO:0000313" key="13">
    <source>
        <dbReference type="Proteomes" id="UP000831607"/>
    </source>
</evidence>
<comment type="function">
    <text evidence="7">Plays a role in the transport of magnesium and cobalt ions.</text>
</comment>
<dbReference type="PROSITE" id="PS51371">
    <property type="entry name" value="CBS"/>
    <property type="match status" value="2"/>
</dbReference>
<dbReference type="PANTHER" id="PTHR22777:SF27">
    <property type="entry name" value="MAGNESIUM AND COBALT EFFLUX PROTEIN CORC"/>
    <property type="match status" value="1"/>
</dbReference>
<feature type="region of interest" description="Disordered" evidence="10">
    <location>
        <begin position="1"/>
        <end position="22"/>
    </location>
</feature>
<reference evidence="12 13" key="1">
    <citation type="submission" date="2020-11" db="EMBL/GenBank/DDBJ databases">
        <title>Algicoccus daihaiensis sp.nov., isolated from Daihai Lake in Inner Mongolia.</title>
        <authorList>
            <person name="Kai J."/>
        </authorList>
    </citation>
    <scope>NUCLEOTIDE SEQUENCE [LARGE SCALE GENOMIC DNA]</scope>
    <source>
        <strain evidence="13">f23</strain>
    </source>
</reference>
<keyword evidence="3" id="KW-0677">Repeat</keyword>
<proteinExistence type="inferred from homology"/>
<keyword evidence="13" id="KW-1185">Reference proteome</keyword>
<feature type="domain" description="CBS" evidence="11">
    <location>
        <begin position="77"/>
        <end position="137"/>
    </location>
</feature>
<dbReference type="InterPro" id="IPR000644">
    <property type="entry name" value="CBS_dom"/>
</dbReference>
<sequence length="294" mass="33339">MPEPYPSEPGQEPGKKSSSRKSLVDRILSLVRGEPEDREGIFTVLEAARERDLIDSNAYGMLKGALAVSDQTAADIMVPRARMDLLDVNEPLPSLLPKIVEMAHSRFPVYEDTPDNLIGIFMTKDLLRHMLNPALTLRDLIRPAVFIPETKRVNVLLQEFRSHRNHIAIVIDEHGGITGLVTLEDVLEQIVGAIEDEYDDSEQTIFPDGHNTWRILATTELAEVNQLLDCEIPEGEYDTIGGWLAHELGRIPRRGDRHALEDLLFEVLRADSRRALWVRARRLPHLKAKRQEQT</sequence>
<gene>
    <name evidence="12" type="ORF">DHf2319_04155</name>
</gene>
<keyword evidence="5 9" id="KW-0129">CBS domain</keyword>
<evidence type="ECO:0000256" key="7">
    <source>
        <dbReference type="ARBA" id="ARBA00037273"/>
    </source>
</evidence>